<organism evidence="1 2">
    <name type="scientific">Vulcanimicrobium alpinum</name>
    <dbReference type="NCBI Taxonomy" id="3016050"/>
    <lineage>
        <taxon>Bacteria</taxon>
        <taxon>Bacillati</taxon>
        <taxon>Vulcanimicrobiota</taxon>
        <taxon>Vulcanimicrobiia</taxon>
        <taxon>Vulcanimicrobiales</taxon>
        <taxon>Vulcanimicrobiaceae</taxon>
        <taxon>Vulcanimicrobium</taxon>
    </lineage>
</organism>
<keyword evidence="2" id="KW-1185">Reference proteome</keyword>
<dbReference type="Proteomes" id="UP001317532">
    <property type="component" value="Chromosome"/>
</dbReference>
<gene>
    <name evidence="1" type="ORF">WPS_32810</name>
</gene>
<name>A0AAN1XZV6_UNVUL</name>
<protein>
    <submittedName>
        <fullName evidence="1">Uncharacterized protein</fullName>
    </submittedName>
</protein>
<reference evidence="1 2" key="1">
    <citation type="journal article" date="2022" name="ISME Commun">
        <title>Vulcanimicrobium alpinus gen. nov. sp. nov., the first cultivated representative of the candidate phylum 'Eremiobacterota', is a metabolically versatile aerobic anoxygenic phototroph.</title>
        <authorList>
            <person name="Yabe S."/>
            <person name="Muto K."/>
            <person name="Abe K."/>
            <person name="Yokota A."/>
            <person name="Staudigel H."/>
            <person name="Tebo B.M."/>
        </authorList>
    </citation>
    <scope>NUCLEOTIDE SEQUENCE [LARGE SCALE GENOMIC DNA]</scope>
    <source>
        <strain evidence="1 2">WC8-2</strain>
    </source>
</reference>
<proteinExistence type="predicted"/>
<evidence type="ECO:0000313" key="1">
    <source>
        <dbReference type="EMBL" id="BDE08005.1"/>
    </source>
</evidence>
<evidence type="ECO:0000313" key="2">
    <source>
        <dbReference type="Proteomes" id="UP001317532"/>
    </source>
</evidence>
<dbReference type="KEGG" id="vab:WPS_32810"/>
<dbReference type="RefSeq" id="WP_317995559.1">
    <property type="nucleotide sequence ID" value="NZ_AP025523.1"/>
</dbReference>
<dbReference type="AlphaFoldDB" id="A0AAN1XZV6"/>
<sequence>MSRRSRHVPPKSGNAAEDLMQWYLKDRASADTWIDTDVARSCTSKQQYADEMDARAHALMNGMGDVLFSYECRYCGFWHLTRRPT</sequence>
<accession>A0AAN1XZV6</accession>
<dbReference type="EMBL" id="AP025523">
    <property type="protein sequence ID" value="BDE08005.1"/>
    <property type="molecule type" value="Genomic_DNA"/>
</dbReference>